<feature type="region of interest" description="Disordered" evidence="1">
    <location>
        <begin position="1153"/>
        <end position="1260"/>
    </location>
</feature>
<feature type="compositionally biased region" description="Pro residues" evidence="1">
    <location>
        <begin position="1310"/>
        <end position="1326"/>
    </location>
</feature>
<dbReference type="PANTHER" id="PTHR31912:SF34">
    <property type="entry name" value="NOTOCHORD-RELATED PROTEIN"/>
    <property type="match status" value="1"/>
</dbReference>
<evidence type="ECO:0000256" key="1">
    <source>
        <dbReference type="SAM" id="MobiDB-lite"/>
    </source>
</evidence>
<organism evidence="2 3">
    <name type="scientific">Suillus placidus</name>
    <dbReference type="NCBI Taxonomy" id="48579"/>
    <lineage>
        <taxon>Eukaryota</taxon>
        <taxon>Fungi</taxon>
        <taxon>Dikarya</taxon>
        <taxon>Basidiomycota</taxon>
        <taxon>Agaricomycotina</taxon>
        <taxon>Agaricomycetes</taxon>
        <taxon>Agaricomycetidae</taxon>
        <taxon>Boletales</taxon>
        <taxon>Suillineae</taxon>
        <taxon>Suillaceae</taxon>
        <taxon>Suillus</taxon>
    </lineage>
</organism>
<dbReference type="OrthoDB" id="2506088at2759"/>
<name>A0A9P7CW89_9AGAM</name>
<dbReference type="EMBL" id="JABBWD010000117">
    <property type="protein sequence ID" value="KAG1764900.1"/>
    <property type="molecule type" value="Genomic_DNA"/>
</dbReference>
<protein>
    <submittedName>
        <fullName evidence="2">Uncharacterized protein</fullName>
    </submittedName>
</protein>
<feature type="compositionally biased region" description="Low complexity" evidence="1">
    <location>
        <begin position="1327"/>
        <end position="1342"/>
    </location>
</feature>
<feature type="region of interest" description="Disordered" evidence="1">
    <location>
        <begin position="1305"/>
        <end position="1342"/>
    </location>
</feature>
<keyword evidence="3" id="KW-1185">Reference proteome</keyword>
<feature type="compositionally biased region" description="Low complexity" evidence="1">
    <location>
        <begin position="1202"/>
        <end position="1235"/>
    </location>
</feature>
<evidence type="ECO:0000313" key="2">
    <source>
        <dbReference type="EMBL" id="KAG1764900.1"/>
    </source>
</evidence>
<comment type="caution">
    <text evidence="2">The sequence shown here is derived from an EMBL/GenBank/DDBJ whole genome shotgun (WGS) entry which is preliminary data.</text>
</comment>
<dbReference type="Proteomes" id="UP000714275">
    <property type="component" value="Unassembled WGS sequence"/>
</dbReference>
<sequence>MALNNEDLVDGIVLQYSDNTQRRVQCTVCPLKNGQYRLMDFRHISKHLTQGVHVRYTHRKSSKQRSKVARVHTDDPIGADDFLDIMAFSMDVDPCDTLPTDTLPSMVPVLVADNKHSESEPATPALPEHWNKMISDCTFRFDEGPLDLFAELEAIIASGEIPFSMPLAPINNEQELLDDGAPDFGIELPDDIYERTNTKDAVSLDNHFVTSLIFSSPRLPFSDAQKKAVLSWAQQLGARDVPSLGAIKKSQKYLDSLVGDPTEKVMARSGNIFYINDVAKSIAKDYANPLTCFAMQDYPEDSREEMSQVFNGKKMLLDLPSPPAARVDGMIYFTGELLEDDSGGYFIPERFFYALLPADSSDGDSDPCEQPDGRALYALGRTVERTEAGFIVNEHCEIIPTSIFRQSFEEIAATPGELECGLTPSSSKYASLSPNPLREKSNGRMVHTVPLLVFMDDVSGNVSKQWNKHHAIYMSNANLPREMLEKEFFVQFVMSSPHAAPMELMRAMKESICNAAESGIIAWDCKYNEEVLLIPYALFLAGDNPIQAEECSHAGLNCNYFCRTCDIGGMKEFKASSDGYRSLFTSGNIRTPENTTAEIHKQFETAFKSGASEKIKNLVSSTGIRDSASNSILNALVELGKKLRKCAAGTQAMPEAEATAALEKEFSELLQGEKLDNAINPLLGMEGFDIHMDTPTEILHTILLGVVKYFWGQTVFLLDKAKLMGIFQVRLESVDKNGLNAPCLNADYICHYKGSLIGKHFKSLAQVMPFLIYDLVPSTVLNAWALIGELVVLVWHTKIVHTETYLAKLSRTIQDFLSVTAQCAPSIIISKPKFHFSVHLPAYIRRFGPAVIFSTERYESFNHVFRLTCVYSNRQAPSRDSCQVFAHQDIIKHIVTGGFWYDNNASKWVRGGAQIIGYLDEHPEQARLLGLSVFNRNAPIPGSGKAQTSLGANGKTAKDDAVPWKATRCWTILKTAQPDTVYYRGKSVVAREGDVAHLNSHVIFRRVDGQMCVGRIREILLSPEDPNTVVHVGLQLFSFTDTLHASINLPCLNLTDDEVVTTAADIICVVNLQHNCVDSQCTDTISQPVRQERLETSCMKPIIQHKSTPHYFINAYSIHNYDHIHLALPEALRESPLRVTNVAEVWEMAVQHMKQKKASKKSGDAPQQDDHMEHDTQIPPMAAPTFDRPPPKSRPTAKSKSKTTTSSSRRAKTSKTSQAVAGPSSQPEPPSAQQDPADRQNHAHFAPPPEFPPPQYYHPLHHLQLPLPQLDLYTGGSQHPHNFKHPIPTVPTIFQEDGSYTATATTPALPSIPAPTPSPSPTPAPTPAATATPSPTTATAPVLSSAPLPATLAMVACCTPLPSSTALSASTLKHSASLK</sequence>
<reference evidence="2" key="1">
    <citation type="journal article" date="2020" name="New Phytol.">
        <title>Comparative genomics reveals dynamic genome evolution in host specialist ectomycorrhizal fungi.</title>
        <authorList>
            <person name="Lofgren L.A."/>
            <person name="Nguyen N.H."/>
            <person name="Vilgalys R."/>
            <person name="Ruytinx J."/>
            <person name="Liao H.L."/>
            <person name="Branco S."/>
            <person name="Kuo A."/>
            <person name="LaButti K."/>
            <person name="Lipzen A."/>
            <person name="Andreopoulos W."/>
            <person name="Pangilinan J."/>
            <person name="Riley R."/>
            <person name="Hundley H."/>
            <person name="Na H."/>
            <person name="Barry K."/>
            <person name="Grigoriev I.V."/>
            <person name="Stajich J.E."/>
            <person name="Kennedy P.G."/>
        </authorList>
    </citation>
    <scope>NUCLEOTIDE SEQUENCE</scope>
    <source>
        <strain evidence="2">DOB743</strain>
    </source>
</reference>
<dbReference type="PANTHER" id="PTHR31912">
    <property type="entry name" value="IP13529P"/>
    <property type="match status" value="1"/>
</dbReference>
<feature type="compositionally biased region" description="Pro residues" evidence="1">
    <location>
        <begin position="1246"/>
        <end position="1256"/>
    </location>
</feature>
<evidence type="ECO:0000313" key="3">
    <source>
        <dbReference type="Proteomes" id="UP000714275"/>
    </source>
</evidence>
<gene>
    <name evidence="2" type="ORF">EV702DRAFT_1214016</name>
</gene>
<accession>A0A9P7CW89</accession>
<proteinExistence type="predicted"/>